<evidence type="ECO:0000313" key="4">
    <source>
        <dbReference type="Proteomes" id="UP000192536"/>
    </source>
</evidence>
<dbReference type="STRING" id="1646377.BS640_00945"/>
<dbReference type="AlphaFoldDB" id="A0A1X0WLC1"/>
<feature type="region of interest" description="Disordered" evidence="1">
    <location>
        <begin position="45"/>
        <end position="117"/>
    </location>
</feature>
<name>A0A1X0WLC1_9GAMM</name>
<feature type="compositionally biased region" description="Polar residues" evidence="1">
    <location>
        <begin position="147"/>
        <end position="158"/>
    </location>
</feature>
<evidence type="ECO:0000259" key="2">
    <source>
        <dbReference type="Pfam" id="PF22102"/>
    </source>
</evidence>
<accession>A0A1X0WLC1</accession>
<protein>
    <recommendedName>
        <fullName evidence="2">SseL-like C-terminal domain-containing protein</fullName>
    </recommendedName>
</protein>
<dbReference type="Pfam" id="PF22102">
    <property type="entry name" value="ElaD-SseL-like_C"/>
    <property type="match status" value="1"/>
</dbReference>
<dbReference type="EMBL" id="MRWE01000001">
    <property type="protein sequence ID" value="ORJ27511.1"/>
    <property type="molecule type" value="Genomic_DNA"/>
</dbReference>
<dbReference type="InterPro" id="IPR054328">
    <property type="entry name" value="SseL-like_C"/>
</dbReference>
<gene>
    <name evidence="3" type="ORF">BS640_00945</name>
</gene>
<feature type="compositionally biased region" description="Pro residues" evidence="1">
    <location>
        <begin position="77"/>
        <end position="92"/>
    </location>
</feature>
<feature type="domain" description="SseL-like C-terminal" evidence="2">
    <location>
        <begin position="412"/>
        <end position="598"/>
    </location>
</feature>
<evidence type="ECO:0000256" key="1">
    <source>
        <dbReference type="SAM" id="MobiDB-lite"/>
    </source>
</evidence>
<organism evidence="3 4">
    <name type="scientific">Rouxiella badensis</name>
    <dbReference type="NCBI Taxonomy" id="1646377"/>
    <lineage>
        <taxon>Bacteria</taxon>
        <taxon>Pseudomonadati</taxon>
        <taxon>Pseudomonadota</taxon>
        <taxon>Gammaproteobacteria</taxon>
        <taxon>Enterobacterales</taxon>
        <taxon>Yersiniaceae</taxon>
        <taxon>Rouxiella</taxon>
    </lineage>
</organism>
<evidence type="ECO:0000313" key="3">
    <source>
        <dbReference type="EMBL" id="ORJ27511.1"/>
    </source>
</evidence>
<keyword evidence="4" id="KW-1185">Reference proteome</keyword>
<dbReference type="SUPFAM" id="SSF54001">
    <property type="entry name" value="Cysteine proteinases"/>
    <property type="match status" value="1"/>
</dbReference>
<dbReference type="Proteomes" id="UP000192536">
    <property type="component" value="Unassembled WGS sequence"/>
</dbReference>
<comment type="caution">
    <text evidence="3">The sequence shown here is derived from an EMBL/GenBank/DDBJ whole genome shotgun (WGS) entry which is preliminary data.</text>
</comment>
<proteinExistence type="predicted"/>
<sequence length="609" mass="68209">MALGITSAAQRNIQVTQQTDIDAKETPFEAPIFGKLDTKLTAPFITPKDVKSSPSSMKSNFVLRKPQQGNYKRQAPPLLPLPLEPLPPPPPYSLVDPYPEPFNHSSSEDLSSASSYSTEGYNESFLNRLNDCVNSFVNLRGKIKLSNQDSNQNQNRLPKQSGDPLPVTASVTNRSRHESDDNTDSSSPTSSTSDSGSQNSMGVSENDTELNLIDNPLYSQSSTRRGPPPRNSYEKHIYAQIDERILPKTKNDFKHEIIFGKPLSNYALDRMFFSACGGGLSTPARVGKEKTAEDIAKASKNASIDASEALEAQKFIFDLYTGKQNCPQNPEIKKIIEEKSLNLFIIVKKHNEHINTPPENHWKIPPKLLFIAGFKPQEEGVLDHKPEIAETIYQSIEHLKNIVNNDETSNENTIFDNNRFITSVEIDAFSKKLTDDLGKTFSKTTLFHEARELPTDNATASQRLIELFDVNNRSTVKTHFVPLLLNEHWYLFGTFYDSTNTKQALMFDSMNGASDLENYERFKKLAKDCGAEGNILTISKDLQTFCPDACGLFVAKAMEVVSKQTSENYQNALLKMSDDFLQTLDEEQHMFNLRGRAELLSALSEAISR</sequence>
<dbReference type="InterPro" id="IPR038765">
    <property type="entry name" value="Papain-like_cys_pep_sf"/>
</dbReference>
<feature type="compositionally biased region" description="Low complexity" evidence="1">
    <location>
        <begin position="108"/>
        <end position="117"/>
    </location>
</feature>
<dbReference type="RefSeq" id="WP_084911625.1">
    <property type="nucleotide sequence ID" value="NZ_JBAUQG010000038.1"/>
</dbReference>
<feature type="region of interest" description="Disordered" evidence="1">
    <location>
        <begin position="147"/>
        <end position="232"/>
    </location>
</feature>
<feature type="compositionally biased region" description="Low complexity" evidence="1">
    <location>
        <begin position="184"/>
        <end position="200"/>
    </location>
</feature>
<reference evidence="3 4" key="1">
    <citation type="journal article" date="2017" name="Int. J. Syst. Evol. Microbiol.">
        <title>Rouxiella badensis sp. nov. and Rouxiella silvae sp. nov. isolated from peat bog soil in Germany and emendation of the genus description.</title>
        <authorList>
            <person name="Le Fleche-Mateos A."/>
            <person name="Kugler J.H."/>
            <person name="Hansen S.H."/>
            <person name="Syldatk C."/>
            <person name="Hausmann R."/>
            <person name="Lomprez F."/>
            <person name="Vandenbogaert M."/>
            <person name="Manuguerra J.C."/>
            <person name="Grimont P.A."/>
        </authorList>
    </citation>
    <scope>NUCLEOTIDE SEQUENCE [LARGE SCALE GENOMIC DNA]</scope>
    <source>
        <strain evidence="3 4">DSM 100043</strain>
    </source>
</reference>
<dbReference type="Gene3D" id="3.40.395.10">
    <property type="entry name" value="Adenoviral Proteinase, Chain A"/>
    <property type="match status" value="1"/>
</dbReference>